<sequence length="490" mass="54843">MKYGELFETESVPEWSLHNIDYNSLKHFVKARTTKGQATAIAIPGHQDAALRKFEDEFYTELCHQHARVGLFVTSKADELSRRLQHLSDCIHNTLLRCAQRQISPRRQRRLARYAQQASQCGEEIHDLERFVNAQVVAFRKILKKYKKWTGSQTLGPRFRDSILSDPKSFTNRDFHQLQVQYDDLSSELLAVTPRTPLRPDSPPSVDEAPTPARPSSVQFQEESLDHHRKPREEPVVSYWNEYDNGSEAGEDEGYTIYVDPDEETYLHIPGLSSILHVLSMPVEKAKSMLSLKVVNGERQPLLPNHMGNVAALQPDACHAGQTSYGTHGRPDTANGRDVSPMNTHAMSDGYSAEDEQNLDQISDDEFPRGYDARFAALPSINEQRIARYRDRVLFWGSVAANVAAVVLLGVASLLIMTGKHRLRVEVDAGVIVGVMASLAAACAALGMTLARNQDTISWINCLVVYLTFTVICILNGMLLVLVMGNTVMV</sequence>
<dbReference type="EMBL" id="CP034205">
    <property type="protein sequence ID" value="QBZ57384.1"/>
    <property type="molecule type" value="Genomic_DNA"/>
</dbReference>
<gene>
    <name evidence="9" type="ORF">PoMZ_02308</name>
</gene>
<evidence type="ECO:0000313" key="10">
    <source>
        <dbReference type="Proteomes" id="UP000294847"/>
    </source>
</evidence>
<reference evidence="9 10" key="1">
    <citation type="journal article" date="2019" name="Mol. Biol. Evol.">
        <title>Blast fungal genomes show frequent chromosomal changes, gene gains and losses, and effector gene turnover.</title>
        <authorList>
            <person name="Gomez Luciano L.B."/>
            <person name="Jason Tsai I."/>
            <person name="Chuma I."/>
            <person name="Tosa Y."/>
            <person name="Chen Y.H."/>
            <person name="Li J.Y."/>
            <person name="Li M.Y."/>
            <person name="Jade Lu M.Y."/>
            <person name="Nakayashiki H."/>
            <person name="Li W.H."/>
        </authorList>
    </citation>
    <scope>NUCLEOTIDE SEQUENCE [LARGE SCALE GENOMIC DNA]</scope>
    <source>
        <strain evidence="9">MZ5-1-6</strain>
    </source>
</reference>
<keyword evidence="4 7" id="KW-1133">Transmembrane helix</keyword>
<dbReference type="PANTHER" id="PTHR46140">
    <property type="entry name" value="VACUOLAR TRANSPORTER CHAPERONE 1-RELATED"/>
    <property type="match status" value="1"/>
</dbReference>
<dbReference type="GO" id="GO:0006799">
    <property type="term" value="P:polyphosphate biosynthetic process"/>
    <property type="evidence" value="ECO:0007669"/>
    <property type="project" value="UniProtKB-ARBA"/>
</dbReference>
<evidence type="ECO:0000256" key="4">
    <source>
        <dbReference type="ARBA" id="ARBA00022989"/>
    </source>
</evidence>
<feature type="region of interest" description="Disordered" evidence="6">
    <location>
        <begin position="194"/>
        <end position="231"/>
    </location>
</feature>
<dbReference type="PROSITE" id="PS51382">
    <property type="entry name" value="SPX"/>
    <property type="match status" value="1"/>
</dbReference>
<keyword evidence="2" id="KW-0926">Vacuole</keyword>
<evidence type="ECO:0000256" key="2">
    <source>
        <dbReference type="ARBA" id="ARBA00022554"/>
    </source>
</evidence>
<dbReference type="Proteomes" id="UP000294847">
    <property type="component" value="Chromosome 2"/>
</dbReference>
<protein>
    <recommendedName>
        <fullName evidence="8">SPX domain-containing protein</fullName>
    </recommendedName>
</protein>
<feature type="region of interest" description="Disordered" evidence="6">
    <location>
        <begin position="321"/>
        <end position="357"/>
    </location>
</feature>
<dbReference type="CDD" id="cd14474">
    <property type="entry name" value="SPX_YDR089W"/>
    <property type="match status" value="1"/>
</dbReference>
<feature type="transmembrane region" description="Helical" evidence="7">
    <location>
        <begin position="393"/>
        <end position="417"/>
    </location>
</feature>
<evidence type="ECO:0000256" key="3">
    <source>
        <dbReference type="ARBA" id="ARBA00022692"/>
    </source>
</evidence>
<keyword evidence="5 7" id="KW-0472">Membrane</keyword>
<evidence type="ECO:0000256" key="1">
    <source>
        <dbReference type="ARBA" id="ARBA00004128"/>
    </source>
</evidence>
<evidence type="ECO:0000256" key="7">
    <source>
        <dbReference type="SAM" id="Phobius"/>
    </source>
</evidence>
<evidence type="ECO:0000259" key="8">
    <source>
        <dbReference type="PROSITE" id="PS51382"/>
    </source>
</evidence>
<evidence type="ECO:0000256" key="6">
    <source>
        <dbReference type="SAM" id="MobiDB-lite"/>
    </source>
</evidence>
<feature type="transmembrane region" description="Helical" evidence="7">
    <location>
        <begin position="429"/>
        <end position="451"/>
    </location>
</feature>
<dbReference type="AlphaFoldDB" id="A0A4P7NB13"/>
<comment type="subcellular location">
    <subcellularLocation>
        <location evidence="1">Vacuole membrane</location>
        <topology evidence="1">Multi-pass membrane protein</topology>
    </subcellularLocation>
</comment>
<organism evidence="9 10">
    <name type="scientific">Pyricularia oryzae</name>
    <name type="common">Rice blast fungus</name>
    <name type="synonym">Magnaporthe oryzae</name>
    <dbReference type="NCBI Taxonomy" id="318829"/>
    <lineage>
        <taxon>Eukaryota</taxon>
        <taxon>Fungi</taxon>
        <taxon>Dikarya</taxon>
        <taxon>Ascomycota</taxon>
        <taxon>Pezizomycotina</taxon>
        <taxon>Sordariomycetes</taxon>
        <taxon>Sordariomycetidae</taxon>
        <taxon>Magnaporthales</taxon>
        <taxon>Pyriculariaceae</taxon>
        <taxon>Pyricularia</taxon>
    </lineage>
</organism>
<dbReference type="InterPro" id="IPR051572">
    <property type="entry name" value="VTC_Complex_Subunit"/>
</dbReference>
<dbReference type="PANTHER" id="PTHR46140:SF1">
    <property type="entry name" value="VACUOLAR TRANSPORTER CHAPERONE COMPLEX SUBUNIT 4-RELATED"/>
    <property type="match status" value="1"/>
</dbReference>
<feature type="transmembrane region" description="Helical" evidence="7">
    <location>
        <begin position="463"/>
        <end position="484"/>
    </location>
</feature>
<dbReference type="GO" id="GO:0005774">
    <property type="term" value="C:vacuolar membrane"/>
    <property type="evidence" value="ECO:0007669"/>
    <property type="project" value="UniProtKB-SubCell"/>
</dbReference>
<name>A0A4P7NB13_PYROR</name>
<keyword evidence="3 7" id="KW-0812">Transmembrane</keyword>
<evidence type="ECO:0000313" key="9">
    <source>
        <dbReference type="EMBL" id="QBZ57384.1"/>
    </source>
</evidence>
<evidence type="ECO:0000256" key="5">
    <source>
        <dbReference type="ARBA" id="ARBA00023136"/>
    </source>
</evidence>
<feature type="domain" description="SPX" evidence="8">
    <location>
        <begin position="1"/>
        <end position="160"/>
    </location>
</feature>
<proteinExistence type="predicted"/>
<dbReference type="InterPro" id="IPR004331">
    <property type="entry name" value="SPX_dom"/>
</dbReference>
<accession>A0A4P7NB13</accession>